<sequence length="154" mass="17347">MLYSFGGITAFPIETELKIICGLLGISLDVSPDVYTGFTGWIATVTNGVIDTNHNYPFFSYGTDWLAFSHLVIAVAFIGLYVRPVRNIWIVYFAMIACAGVIPLALICGAIRGLPLWWRLIDCSFCVFGLIPLYFLHVYIKRLEKLIDYTSTKY</sequence>
<proteinExistence type="predicted"/>
<name>A0A212JIH5_9BACT</name>
<protein>
    <submittedName>
        <fullName evidence="2">Uncharacterized protein</fullName>
    </submittedName>
</protein>
<keyword evidence="1" id="KW-1133">Transmembrane helix</keyword>
<keyword evidence="1" id="KW-0472">Membrane</keyword>
<feature type="transmembrane region" description="Helical" evidence="1">
    <location>
        <begin position="117"/>
        <end position="136"/>
    </location>
</feature>
<dbReference type="RefSeq" id="WP_296948950.1">
    <property type="nucleotide sequence ID" value="NZ_LT599021.1"/>
</dbReference>
<evidence type="ECO:0000256" key="1">
    <source>
        <dbReference type="SAM" id="Phobius"/>
    </source>
</evidence>
<dbReference type="EMBL" id="FLUL01000001">
    <property type="protein sequence ID" value="SBV99197.1"/>
    <property type="molecule type" value="Genomic_DNA"/>
</dbReference>
<feature type="transmembrane region" description="Helical" evidence="1">
    <location>
        <begin position="65"/>
        <end position="82"/>
    </location>
</feature>
<gene>
    <name evidence="2" type="ORF">KL86DYS2_11598</name>
</gene>
<accession>A0A212JIH5</accession>
<organism evidence="2">
    <name type="scientific">uncultured Dysgonomonas sp</name>
    <dbReference type="NCBI Taxonomy" id="206096"/>
    <lineage>
        <taxon>Bacteria</taxon>
        <taxon>Pseudomonadati</taxon>
        <taxon>Bacteroidota</taxon>
        <taxon>Bacteroidia</taxon>
        <taxon>Bacteroidales</taxon>
        <taxon>Dysgonomonadaceae</taxon>
        <taxon>Dysgonomonas</taxon>
        <taxon>environmental samples</taxon>
    </lineage>
</organism>
<dbReference type="AlphaFoldDB" id="A0A212JIH5"/>
<keyword evidence="1" id="KW-0812">Transmembrane</keyword>
<feature type="transmembrane region" description="Helical" evidence="1">
    <location>
        <begin position="89"/>
        <end position="111"/>
    </location>
</feature>
<reference evidence="2" key="1">
    <citation type="submission" date="2016-04" db="EMBL/GenBank/DDBJ databases">
        <authorList>
            <person name="Evans L.H."/>
            <person name="Alamgir A."/>
            <person name="Owens N."/>
            <person name="Weber N.D."/>
            <person name="Virtaneva K."/>
            <person name="Barbian K."/>
            <person name="Babar A."/>
            <person name="Rosenke K."/>
        </authorList>
    </citation>
    <scope>NUCLEOTIDE SEQUENCE</scope>
    <source>
        <strain evidence="2">86-2</strain>
    </source>
</reference>
<evidence type="ECO:0000313" key="2">
    <source>
        <dbReference type="EMBL" id="SBV99197.1"/>
    </source>
</evidence>